<feature type="transmembrane region" description="Helical" evidence="1">
    <location>
        <begin position="236"/>
        <end position="253"/>
    </location>
</feature>
<feature type="transmembrane region" description="Helical" evidence="1">
    <location>
        <begin position="142"/>
        <end position="160"/>
    </location>
</feature>
<keyword evidence="1" id="KW-0812">Transmembrane</keyword>
<dbReference type="EMBL" id="CP096040">
    <property type="protein sequence ID" value="USQ94466.1"/>
    <property type="molecule type" value="Genomic_DNA"/>
</dbReference>
<feature type="transmembrane region" description="Helical" evidence="1">
    <location>
        <begin position="59"/>
        <end position="79"/>
    </location>
</feature>
<feature type="transmembrane region" description="Helical" evidence="1">
    <location>
        <begin position="265"/>
        <end position="288"/>
    </location>
</feature>
<accession>A0ABY4ZPE4</accession>
<feature type="transmembrane region" description="Helical" evidence="1">
    <location>
        <begin position="294"/>
        <end position="313"/>
    </location>
</feature>
<feature type="transmembrane region" description="Helical" evidence="1">
    <location>
        <begin position="333"/>
        <end position="353"/>
    </location>
</feature>
<organism evidence="2 3">
    <name type="scientific">Caulobacter segnis</name>
    <dbReference type="NCBI Taxonomy" id="88688"/>
    <lineage>
        <taxon>Bacteria</taxon>
        <taxon>Pseudomonadati</taxon>
        <taxon>Pseudomonadota</taxon>
        <taxon>Alphaproteobacteria</taxon>
        <taxon>Caulobacterales</taxon>
        <taxon>Caulobacteraceae</taxon>
        <taxon>Caulobacter</taxon>
    </lineage>
</organism>
<protein>
    <submittedName>
        <fullName evidence="2">NnrS family protein</fullName>
    </submittedName>
</protein>
<gene>
    <name evidence="2" type="ORF">MZV50_17990</name>
</gene>
<reference evidence="2 3" key="1">
    <citation type="submission" date="2022-04" db="EMBL/GenBank/DDBJ databases">
        <title>Genome sequence of soybean root-associated Caulobacter segnis RL271.</title>
        <authorList>
            <person name="Longley R."/>
            <person name="Bonito G."/>
            <person name="Trigodet F."/>
            <person name="Crosson S."/>
            <person name="Fiebig A."/>
        </authorList>
    </citation>
    <scope>NUCLEOTIDE SEQUENCE [LARGE SCALE GENOMIC DNA]</scope>
    <source>
        <strain evidence="2 3">RL271</strain>
    </source>
</reference>
<feature type="transmembrane region" description="Helical" evidence="1">
    <location>
        <begin position="172"/>
        <end position="191"/>
    </location>
</feature>
<keyword evidence="1" id="KW-0472">Membrane</keyword>
<evidence type="ECO:0000256" key="1">
    <source>
        <dbReference type="SAM" id="Phobius"/>
    </source>
</evidence>
<keyword evidence="1" id="KW-1133">Transmembrane helix</keyword>
<feature type="transmembrane region" description="Helical" evidence="1">
    <location>
        <begin position="20"/>
        <end position="39"/>
    </location>
</feature>
<sequence length="387" mass="41112">MSTAQQRRAYAGPALFSYGFRPFFFSGAIWAALSVPLWIWSLMGGPAIAGHRDWHIHEMLFGVLPAIVAGFLTTAVPNWTGRMPVIGGKLAALWSLWLAGRLAMLTEVFIGPVAVWIDAAFTIVFALVIWREVLSGKNWRNLPICLLTSLLAGANIAFHLDTALGLQGLGWRMALAAATGMLALIGGRITPSFTTNWLRQRSVTPLPTPFNTLDKVAVVGAAVAALAWTAFPDQPVVGLLLLAAGVVNLARMSRWRGQKTTAEPLLTILHISYAWLAIGLILLGASVLTPLVPLAAGVHALSAGAIGVTCLAVMCRATRGHTGRPLTADKATIGIFVAINLAALLRVAAPFAAEFQPGLLVLAALCWSLAYGGFAIAYGPMLTRPRK</sequence>
<dbReference type="Pfam" id="PF05940">
    <property type="entry name" value="NnrS"/>
    <property type="match status" value="1"/>
</dbReference>
<name>A0ABY4ZPE4_9CAUL</name>
<proteinExistence type="predicted"/>
<keyword evidence="3" id="KW-1185">Reference proteome</keyword>
<dbReference type="Proteomes" id="UP001057520">
    <property type="component" value="Chromosome"/>
</dbReference>
<feature type="transmembrane region" description="Helical" evidence="1">
    <location>
        <begin position="212"/>
        <end position="230"/>
    </location>
</feature>
<feature type="transmembrane region" description="Helical" evidence="1">
    <location>
        <begin position="109"/>
        <end position="130"/>
    </location>
</feature>
<dbReference type="InterPro" id="IPR010266">
    <property type="entry name" value="NnrS"/>
</dbReference>
<feature type="transmembrane region" description="Helical" evidence="1">
    <location>
        <begin position="359"/>
        <end position="379"/>
    </location>
</feature>
<evidence type="ECO:0000313" key="2">
    <source>
        <dbReference type="EMBL" id="USQ94466.1"/>
    </source>
</evidence>
<evidence type="ECO:0000313" key="3">
    <source>
        <dbReference type="Proteomes" id="UP001057520"/>
    </source>
</evidence>